<name>N8Q8Y6_9GAMM</name>
<proteinExistence type="predicted"/>
<gene>
    <name evidence="1" type="ORF">F988_02657</name>
</gene>
<dbReference type="RefSeq" id="WP_004683502.1">
    <property type="nucleotide sequence ID" value="NZ_AIEB01000008.1"/>
</dbReference>
<protein>
    <submittedName>
        <fullName evidence="1">Uncharacterized protein</fullName>
    </submittedName>
</protein>
<dbReference type="HOGENOM" id="CLU_1346518_0_0_6"/>
<dbReference type="PATRIC" id="fig|981333.9.peg.2711"/>
<dbReference type="Proteomes" id="UP000023776">
    <property type="component" value="Unassembled WGS sequence"/>
</dbReference>
<reference evidence="1 2" key="1">
    <citation type="submission" date="2013-02" db="EMBL/GenBank/DDBJ databases">
        <title>The Genome Sequence of Acinetobacter parvus CIP 108168.</title>
        <authorList>
            <consortium name="The Broad Institute Genome Sequencing Platform"/>
            <consortium name="The Broad Institute Genome Sequencing Center for Infectious Disease"/>
            <person name="Cerqueira G."/>
            <person name="Feldgarden M."/>
            <person name="Courvalin P."/>
            <person name="Perichon B."/>
            <person name="Grillot-Courvalin C."/>
            <person name="Clermont D."/>
            <person name="Rocha E."/>
            <person name="Yoon E.-J."/>
            <person name="Nemec A."/>
            <person name="Walker B."/>
            <person name="Young S.K."/>
            <person name="Zeng Q."/>
            <person name="Gargeya S."/>
            <person name="Fitzgerald M."/>
            <person name="Haas B."/>
            <person name="Abouelleil A."/>
            <person name="Alvarado L."/>
            <person name="Arachchi H.M."/>
            <person name="Berlin A.M."/>
            <person name="Chapman S.B."/>
            <person name="Dewar J."/>
            <person name="Goldberg J."/>
            <person name="Griggs A."/>
            <person name="Gujja S."/>
            <person name="Hansen M."/>
            <person name="Howarth C."/>
            <person name="Imamovic A."/>
            <person name="Larimer J."/>
            <person name="McCowan C."/>
            <person name="Murphy C."/>
            <person name="Neiman D."/>
            <person name="Pearson M."/>
            <person name="Priest M."/>
            <person name="Roberts A."/>
            <person name="Saif S."/>
            <person name="Shea T."/>
            <person name="Sisk P."/>
            <person name="Sykes S."/>
            <person name="Wortman J."/>
            <person name="Nusbaum C."/>
            <person name="Birren B."/>
        </authorList>
    </citation>
    <scope>NUCLEOTIDE SEQUENCE [LARGE SCALE GENOMIC DNA]</scope>
    <source>
        <strain evidence="1 2">CIP 108168</strain>
    </source>
</reference>
<dbReference type="AlphaFoldDB" id="N8Q8Y6"/>
<keyword evidence="2" id="KW-1185">Reference proteome</keyword>
<accession>N8Q8Y6</accession>
<comment type="caution">
    <text evidence="1">The sequence shown here is derived from an EMBL/GenBank/DDBJ whole genome shotgun (WGS) entry which is preliminary data.</text>
</comment>
<organism evidence="1 2">
    <name type="scientific">Acinetobacter parvus DSM 16617 = CIP 108168</name>
    <dbReference type="NCBI Taxonomy" id="981333"/>
    <lineage>
        <taxon>Bacteria</taxon>
        <taxon>Pseudomonadati</taxon>
        <taxon>Pseudomonadota</taxon>
        <taxon>Gammaproteobacteria</taxon>
        <taxon>Moraxellales</taxon>
        <taxon>Moraxellaceae</taxon>
        <taxon>Acinetobacter</taxon>
    </lineage>
</organism>
<dbReference type="GeneID" id="99690982"/>
<evidence type="ECO:0000313" key="2">
    <source>
        <dbReference type="Proteomes" id="UP000023776"/>
    </source>
</evidence>
<evidence type="ECO:0000313" key="1">
    <source>
        <dbReference type="EMBL" id="ENU35231.1"/>
    </source>
</evidence>
<dbReference type="EMBL" id="APOM01000058">
    <property type="protein sequence ID" value="ENU35231.1"/>
    <property type="molecule type" value="Genomic_DNA"/>
</dbReference>
<sequence>MNFKINHKTDIDAEQLFQFILDNRLKITTHPLGFYCCRISTGASSDIRLHFWDKNLLSQESFTIHTHLFDLESYILYGSLKNTIFEYSKENKGLRCSVYQTSYNGNQSIIKDQETLSFLFIDSETIYNAGDTYSLKSHQAHKSELISPYAISLMTTLKHQAHIAYVFGTSELQDEKYIEYHRRELNQVECYDLITKFRKIINR</sequence>